<protein>
    <recommendedName>
        <fullName evidence="7">Pseudouridine synthase</fullName>
        <ecNumber evidence="7">5.4.99.-</ecNumber>
    </recommendedName>
</protein>
<name>A0ABU4S0P1_9GAMM</name>
<accession>A0ABU4S0P1</accession>
<evidence type="ECO:0000256" key="6">
    <source>
        <dbReference type="PROSITE-ProRule" id="PRU00182"/>
    </source>
</evidence>
<dbReference type="InterPro" id="IPR006145">
    <property type="entry name" value="PsdUridine_synth_RsuA/RluA"/>
</dbReference>
<evidence type="ECO:0000256" key="4">
    <source>
        <dbReference type="ARBA" id="ARBA00036749"/>
    </source>
</evidence>
<dbReference type="InterPro" id="IPR042092">
    <property type="entry name" value="PsdUridine_s_RsuA/RluB/E/F_cat"/>
</dbReference>
<dbReference type="CDD" id="cd02553">
    <property type="entry name" value="PseudoU_synth_RsuA"/>
    <property type="match status" value="1"/>
</dbReference>
<sequence length="239" mass="26550">MKSTAYRLDRFISKYTEHSLSDVRLLVAQKRILVDGVAADSIRQRITKFTHVVLDEVCLNHNKPVYLMLNKPKGTVSATKDNKHTTVLDLIDHPQKAGLHIVGRLDFNTTGLVLLTNDGAWSRQVSLPATKLAKTYLVTLAQPLSDEYVSVFAQGIYFAYENITTQPAGLEILDTYTARLSLVEGKYHQVKRMFGFFDNEVLTLNRTHVGTIALGDLALGASRELTADEVKTLAGCSIQ</sequence>
<reference evidence="9 10" key="1">
    <citation type="submission" date="2023-11" db="EMBL/GenBank/DDBJ databases">
        <title>Gilvimarinus fulvus sp. nov., isolated from the surface of Kelp.</title>
        <authorList>
            <person name="Sun Y.Y."/>
            <person name="Gong Y."/>
            <person name="Du Z.J."/>
        </authorList>
    </citation>
    <scope>NUCLEOTIDE SEQUENCE [LARGE SCALE GENOMIC DNA]</scope>
    <source>
        <strain evidence="9 10">SDUM040013</strain>
    </source>
</reference>
<keyword evidence="2 6" id="KW-0694">RNA-binding</keyword>
<dbReference type="SUPFAM" id="SSF55174">
    <property type="entry name" value="Alpha-L RNA-binding motif"/>
    <property type="match status" value="1"/>
</dbReference>
<dbReference type="Proteomes" id="UP001273505">
    <property type="component" value="Unassembled WGS sequence"/>
</dbReference>
<evidence type="ECO:0000313" key="10">
    <source>
        <dbReference type="Proteomes" id="UP001273505"/>
    </source>
</evidence>
<dbReference type="SUPFAM" id="SSF55120">
    <property type="entry name" value="Pseudouridine synthase"/>
    <property type="match status" value="1"/>
</dbReference>
<dbReference type="EMBL" id="JAXAFO010000030">
    <property type="protein sequence ID" value="MDX6850725.1"/>
    <property type="molecule type" value="Genomic_DNA"/>
</dbReference>
<dbReference type="PANTHER" id="PTHR47683:SF4">
    <property type="entry name" value="PSEUDOURIDINE SYNTHASE"/>
    <property type="match status" value="1"/>
</dbReference>
<dbReference type="NCBIfam" id="TIGR00093">
    <property type="entry name" value="pseudouridine synthase"/>
    <property type="match status" value="1"/>
</dbReference>
<dbReference type="EC" id="5.4.99.-" evidence="7"/>
<dbReference type="InterPro" id="IPR050343">
    <property type="entry name" value="RsuA_PseudoU_synthase"/>
</dbReference>
<evidence type="ECO:0000256" key="5">
    <source>
        <dbReference type="ARBA" id="ARBA00037590"/>
    </source>
</evidence>
<comment type="caution">
    <text evidence="9">The sequence shown here is derived from an EMBL/GenBank/DDBJ whole genome shotgun (WGS) entry which is preliminary data.</text>
</comment>
<dbReference type="PANTHER" id="PTHR47683">
    <property type="entry name" value="PSEUDOURIDINE SYNTHASE FAMILY PROTEIN-RELATED"/>
    <property type="match status" value="1"/>
</dbReference>
<dbReference type="PROSITE" id="PS01149">
    <property type="entry name" value="PSI_RSU"/>
    <property type="match status" value="1"/>
</dbReference>
<dbReference type="Gene3D" id="3.30.70.580">
    <property type="entry name" value="Pseudouridine synthase I, catalytic domain, N-terminal subdomain"/>
    <property type="match status" value="1"/>
</dbReference>
<dbReference type="PROSITE" id="PS50889">
    <property type="entry name" value="S4"/>
    <property type="match status" value="1"/>
</dbReference>
<gene>
    <name evidence="9" type="ORF">SCD92_15230</name>
</gene>
<dbReference type="InterPro" id="IPR000748">
    <property type="entry name" value="PsdUridine_synth_RsuA/RluB/E/F"/>
</dbReference>
<evidence type="ECO:0000256" key="1">
    <source>
        <dbReference type="ARBA" id="ARBA00008348"/>
    </source>
</evidence>
<proteinExistence type="inferred from homology"/>
<comment type="function">
    <text evidence="5">Responsible for synthesis of pseudouridine from uracil-516 in 16S ribosomal RNA.</text>
</comment>
<organism evidence="9 10">
    <name type="scientific">Gilvimarinus gilvus</name>
    <dbReference type="NCBI Taxonomy" id="3058038"/>
    <lineage>
        <taxon>Bacteria</taxon>
        <taxon>Pseudomonadati</taxon>
        <taxon>Pseudomonadota</taxon>
        <taxon>Gammaproteobacteria</taxon>
        <taxon>Cellvibrionales</taxon>
        <taxon>Cellvibrionaceae</taxon>
        <taxon>Gilvimarinus</taxon>
    </lineage>
</organism>
<dbReference type="Pfam" id="PF00849">
    <property type="entry name" value="PseudoU_synth_2"/>
    <property type="match status" value="1"/>
</dbReference>
<dbReference type="InterPro" id="IPR018496">
    <property type="entry name" value="PsdUridine_synth_RsuA/RluB_CS"/>
</dbReference>
<dbReference type="Gene3D" id="3.30.70.1560">
    <property type="entry name" value="Alpha-L RNA-binding motif"/>
    <property type="match status" value="1"/>
</dbReference>
<evidence type="ECO:0000313" key="9">
    <source>
        <dbReference type="EMBL" id="MDX6850725.1"/>
    </source>
</evidence>
<comment type="catalytic activity">
    <reaction evidence="4">
        <text>uridine(516) in 16S rRNA = pseudouridine(516) in 16S rRNA</text>
        <dbReference type="Rhea" id="RHEA:38867"/>
        <dbReference type="Rhea" id="RHEA-COMP:10089"/>
        <dbReference type="Rhea" id="RHEA-COMP:10090"/>
        <dbReference type="ChEBI" id="CHEBI:65314"/>
        <dbReference type="ChEBI" id="CHEBI:65315"/>
        <dbReference type="EC" id="5.4.99.19"/>
    </reaction>
</comment>
<dbReference type="RefSeq" id="WP_302720698.1">
    <property type="nucleotide sequence ID" value="NZ_JAULRU010000172.1"/>
</dbReference>
<evidence type="ECO:0000256" key="3">
    <source>
        <dbReference type="ARBA" id="ARBA00023235"/>
    </source>
</evidence>
<evidence type="ECO:0000256" key="2">
    <source>
        <dbReference type="ARBA" id="ARBA00022884"/>
    </source>
</evidence>
<comment type="similarity">
    <text evidence="1 7">Belongs to the pseudouridine synthase RsuA family.</text>
</comment>
<dbReference type="InterPro" id="IPR020103">
    <property type="entry name" value="PsdUridine_synth_cat_dom_sf"/>
</dbReference>
<dbReference type="Gene3D" id="3.10.290.10">
    <property type="entry name" value="RNA-binding S4 domain"/>
    <property type="match status" value="1"/>
</dbReference>
<dbReference type="InterPro" id="IPR036986">
    <property type="entry name" value="S4_RNA-bd_sf"/>
</dbReference>
<feature type="domain" description="Pseudouridine synthase RsuA/RluA-like" evidence="8">
    <location>
        <begin position="66"/>
        <end position="194"/>
    </location>
</feature>
<dbReference type="InterPro" id="IPR020094">
    <property type="entry name" value="TruA/RsuA/RluB/E/F_N"/>
</dbReference>
<evidence type="ECO:0000256" key="7">
    <source>
        <dbReference type="RuleBase" id="RU003887"/>
    </source>
</evidence>
<keyword evidence="3 7" id="KW-0413">Isomerase</keyword>
<evidence type="ECO:0000259" key="8">
    <source>
        <dbReference type="Pfam" id="PF00849"/>
    </source>
</evidence>
<keyword evidence="10" id="KW-1185">Reference proteome</keyword>